<comment type="caution">
    <text evidence="2">The sequence shown here is derived from an EMBL/GenBank/DDBJ whole genome shotgun (WGS) entry which is preliminary data.</text>
</comment>
<gene>
    <name evidence="2" type="ORF">Fot_14701</name>
</gene>
<organism evidence="2 3">
    <name type="scientific">Forsythia ovata</name>
    <dbReference type="NCBI Taxonomy" id="205694"/>
    <lineage>
        <taxon>Eukaryota</taxon>
        <taxon>Viridiplantae</taxon>
        <taxon>Streptophyta</taxon>
        <taxon>Embryophyta</taxon>
        <taxon>Tracheophyta</taxon>
        <taxon>Spermatophyta</taxon>
        <taxon>Magnoliopsida</taxon>
        <taxon>eudicotyledons</taxon>
        <taxon>Gunneridae</taxon>
        <taxon>Pentapetalae</taxon>
        <taxon>asterids</taxon>
        <taxon>lamiids</taxon>
        <taxon>Lamiales</taxon>
        <taxon>Oleaceae</taxon>
        <taxon>Forsythieae</taxon>
        <taxon>Forsythia</taxon>
    </lineage>
</organism>
<evidence type="ECO:0000313" key="3">
    <source>
        <dbReference type="Proteomes" id="UP001604277"/>
    </source>
</evidence>
<name>A0ABD1W9G8_9LAMI</name>
<reference evidence="3" key="1">
    <citation type="submission" date="2024-07" db="EMBL/GenBank/DDBJ databases">
        <title>Two chromosome-level genome assemblies of Korean endemic species Abeliophyllum distichum and Forsythia ovata (Oleaceae).</title>
        <authorList>
            <person name="Jang H."/>
        </authorList>
    </citation>
    <scope>NUCLEOTIDE SEQUENCE [LARGE SCALE GENOMIC DNA]</scope>
</reference>
<dbReference type="EMBL" id="JBFOLJ010000004">
    <property type="protein sequence ID" value="KAL2545468.1"/>
    <property type="molecule type" value="Genomic_DNA"/>
</dbReference>
<proteinExistence type="predicted"/>
<protein>
    <submittedName>
        <fullName evidence="2">Uncharacterized protein</fullName>
    </submittedName>
</protein>
<feature type="region of interest" description="Disordered" evidence="1">
    <location>
        <begin position="32"/>
        <end position="64"/>
    </location>
</feature>
<evidence type="ECO:0000256" key="1">
    <source>
        <dbReference type="SAM" id="MobiDB-lite"/>
    </source>
</evidence>
<sequence>MAILITASGLMPPQSGPIGPQNLLPTVDLGQNHSSAVQSSGRAFAPPLGTAQPSSDLPHTTTSRPTIIMPGVVLTSLLELYPTVPALQATQVAISSLLPSAPTSVGTINHNDHL</sequence>
<keyword evidence="3" id="KW-1185">Reference proteome</keyword>
<accession>A0ABD1W9G8</accession>
<feature type="compositionally biased region" description="Polar residues" evidence="1">
    <location>
        <begin position="32"/>
        <end position="41"/>
    </location>
</feature>
<evidence type="ECO:0000313" key="2">
    <source>
        <dbReference type="EMBL" id="KAL2545468.1"/>
    </source>
</evidence>
<dbReference type="AlphaFoldDB" id="A0ABD1W9G8"/>
<feature type="compositionally biased region" description="Polar residues" evidence="1">
    <location>
        <begin position="51"/>
        <end position="64"/>
    </location>
</feature>
<dbReference type="Proteomes" id="UP001604277">
    <property type="component" value="Unassembled WGS sequence"/>
</dbReference>